<dbReference type="InterPro" id="IPR007742">
    <property type="entry name" value="NosD_dom"/>
</dbReference>
<evidence type="ECO:0000256" key="3">
    <source>
        <dbReference type="ARBA" id="ARBA00022786"/>
    </source>
</evidence>
<proteinExistence type="predicted"/>
<dbReference type="EMBL" id="JBHSNQ010000013">
    <property type="protein sequence ID" value="MFC5540458.1"/>
    <property type="molecule type" value="Genomic_DNA"/>
</dbReference>
<dbReference type="InterPro" id="IPR011050">
    <property type="entry name" value="Pectin_lyase_fold/virulence"/>
</dbReference>
<keyword evidence="3" id="KW-0833">Ubl conjugation pathway</keyword>
<dbReference type="SMART" id="SM00710">
    <property type="entry name" value="PbH1"/>
    <property type="match status" value="9"/>
</dbReference>
<feature type="chain" id="PRO_5047107511" evidence="5">
    <location>
        <begin position="22"/>
        <end position="427"/>
    </location>
</feature>
<feature type="transmembrane region" description="Helical" evidence="4">
    <location>
        <begin position="402"/>
        <end position="421"/>
    </location>
</feature>
<accession>A0ABW0R9D9</accession>
<organism evidence="7 8">
    <name type="scientific">Ureibacillus suwonensis</name>
    <dbReference type="NCBI Taxonomy" id="313007"/>
    <lineage>
        <taxon>Bacteria</taxon>
        <taxon>Bacillati</taxon>
        <taxon>Bacillota</taxon>
        <taxon>Bacilli</taxon>
        <taxon>Bacillales</taxon>
        <taxon>Caryophanaceae</taxon>
        <taxon>Ureibacillus</taxon>
    </lineage>
</organism>
<protein>
    <submittedName>
        <fullName evidence="7">Nitrous oxide reductase family maturation protein NosD</fullName>
    </submittedName>
</protein>
<evidence type="ECO:0000256" key="5">
    <source>
        <dbReference type="SAM" id="SignalP"/>
    </source>
</evidence>
<keyword evidence="4" id="KW-1133">Transmembrane helix</keyword>
<feature type="domain" description="Periplasmic copper-binding protein NosD beta helix" evidence="6">
    <location>
        <begin position="135"/>
        <end position="322"/>
    </location>
</feature>
<evidence type="ECO:0000256" key="2">
    <source>
        <dbReference type="ARBA" id="ARBA00022737"/>
    </source>
</evidence>
<evidence type="ECO:0000259" key="6">
    <source>
        <dbReference type="Pfam" id="PF05048"/>
    </source>
</evidence>
<dbReference type="Proteomes" id="UP001595978">
    <property type="component" value="Unassembled WGS sequence"/>
</dbReference>
<dbReference type="NCBIfam" id="TIGR03804">
    <property type="entry name" value="para_beta_helix"/>
    <property type="match status" value="2"/>
</dbReference>
<dbReference type="InterPro" id="IPR012334">
    <property type="entry name" value="Pectin_lyas_fold"/>
</dbReference>
<evidence type="ECO:0000313" key="8">
    <source>
        <dbReference type="Proteomes" id="UP001595978"/>
    </source>
</evidence>
<dbReference type="Pfam" id="PF05048">
    <property type="entry name" value="NosD"/>
    <property type="match status" value="1"/>
</dbReference>
<evidence type="ECO:0000256" key="1">
    <source>
        <dbReference type="ARBA" id="ARBA00004906"/>
    </source>
</evidence>
<keyword evidence="8" id="KW-1185">Reference proteome</keyword>
<comment type="caution">
    <text evidence="7">The sequence shown here is derived from an EMBL/GenBank/DDBJ whole genome shotgun (WGS) entry which is preliminary data.</text>
</comment>
<evidence type="ECO:0000256" key="4">
    <source>
        <dbReference type="SAM" id="Phobius"/>
    </source>
</evidence>
<dbReference type="Gene3D" id="2.160.20.10">
    <property type="entry name" value="Single-stranded right-handed beta-helix, Pectin lyase-like"/>
    <property type="match status" value="1"/>
</dbReference>
<sequence>MRYIISHLVFLICFVAFVHEADANMDLQQIIDDAGEGATIHLPAGTYEGNVSISKGITLIGDEKVILLPKNPEEPVIAVTGAKDVSIQNLQLRTSGTGILIKNSENVQLSNVSMNHVYSGVEIYNSKQIDIRQVAVTGNDQDFANKRNGIAIYDSYDLSIKHNKISKVQDGIYIENAKGITVKGNRVENSRYGTHFMYSEDAEASENKFRKNVTGFMIMMTENVSLFNNDISYQNGFNGTGITLYEVKNIEIQKHTVSGNRVALSIQKSDGVTISDNIFQMNQTAIESIQSGTNQVVKNYFVGNLVNVRSDVKGIQLQENYYDDYAGIDIDDDGIGDESYVALQSFGQWMVRKPVYQYYVEAPSVVLLNQIDQQTNKTAKQLLVDETPATQFERDKAFHFQFHLPQLIIGLILTIGCIAIWRRSVLI</sequence>
<dbReference type="InterPro" id="IPR006626">
    <property type="entry name" value="PbH1"/>
</dbReference>
<dbReference type="InterPro" id="IPR022441">
    <property type="entry name" value="Para_beta_helix_rpt-2"/>
</dbReference>
<dbReference type="InterPro" id="IPR051550">
    <property type="entry name" value="SCF-Subunits/Alg-Epimerases"/>
</dbReference>
<reference evidence="8" key="1">
    <citation type="journal article" date="2019" name="Int. J. Syst. Evol. Microbiol.">
        <title>The Global Catalogue of Microorganisms (GCM) 10K type strain sequencing project: providing services to taxonomists for standard genome sequencing and annotation.</title>
        <authorList>
            <consortium name="The Broad Institute Genomics Platform"/>
            <consortium name="The Broad Institute Genome Sequencing Center for Infectious Disease"/>
            <person name="Wu L."/>
            <person name="Ma J."/>
        </authorList>
    </citation>
    <scope>NUCLEOTIDE SEQUENCE [LARGE SCALE GENOMIC DNA]</scope>
    <source>
        <strain evidence="8">CCUG 56331</strain>
    </source>
</reference>
<feature type="signal peptide" evidence="5">
    <location>
        <begin position="1"/>
        <end position="21"/>
    </location>
</feature>
<keyword evidence="4" id="KW-0472">Membrane</keyword>
<evidence type="ECO:0000313" key="7">
    <source>
        <dbReference type="EMBL" id="MFC5540458.1"/>
    </source>
</evidence>
<dbReference type="PANTHER" id="PTHR22990:SF15">
    <property type="entry name" value="F-BOX ONLY PROTEIN 10"/>
    <property type="match status" value="1"/>
</dbReference>
<keyword evidence="5" id="KW-0732">Signal</keyword>
<keyword evidence="4" id="KW-0812">Transmembrane</keyword>
<dbReference type="RefSeq" id="WP_342470100.1">
    <property type="nucleotide sequence ID" value="NZ_JBHSNQ010000013.1"/>
</dbReference>
<comment type="pathway">
    <text evidence="1">Protein modification; protein ubiquitination.</text>
</comment>
<gene>
    <name evidence="7" type="ORF">ACFPOH_01435</name>
</gene>
<name>A0ABW0R9D9_9BACL</name>
<dbReference type="SUPFAM" id="SSF51126">
    <property type="entry name" value="Pectin lyase-like"/>
    <property type="match status" value="1"/>
</dbReference>
<dbReference type="PANTHER" id="PTHR22990">
    <property type="entry name" value="F-BOX ONLY PROTEIN"/>
    <property type="match status" value="1"/>
</dbReference>
<keyword evidence="2" id="KW-0677">Repeat</keyword>